<dbReference type="PROSITE" id="PS51286">
    <property type="entry name" value="RAP"/>
    <property type="match status" value="1"/>
</dbReference>
<name>A0ABM1IF16_POLDO</name>
<dbReference type="Proteomes" id="UP000694924">
    <property type="component" value="Unplaced"/>
</dbReference>
<feature type="domain" description="RAP" evidence="1">
    <location>
        <begin position="615"/>
        <end position="674"/>
    </location>
</feature>
<evidence type="ECO:0000313" key="2">
    <source>
        <dbReference type="Proteomes" id="UP000694924"/>
    </source>
</evidence>
<protein>
    <submittedName>
        <fullName evidence="3">Uncharacterized protein LOC107067647</fullName>
    </submittedName>
</protein>
<dbReference type="GeneID" id="107067647"/>
<keyword evidence="2" id="KW-1185">Reference proteome</keyword>
<gene>
    <name evidence="3" type="primary">LOC107067647</name>
</gene>
<evidence type="ECO:0000259" key="1">
    <source>
        <dbReference type="PROSITE" id="PS51286"/>
    </source>
</evidence>
<reference evidence="3" key="1">
    <citation type="submission" date="2025-08" db="UniProtKB">
        <authorList>
            <consortium name="RefSeq"/>
        </authorList>
    </citation>
    <scope>IDENTIFICATION</scope>
    <source>
        <tissue evidence="3">Whole body</tissue>
    </source>
</reference>
<evidence type="ECO:0000313" key="3">
    <source>
        <dbReference type="RefSeq" id="XP_015178803.1"/>
    </source>
</evidence>
<dbReference type="RefSeq" id="XP_015178803.1">
    <property type="nucleotide sequence ID" value="XM_015323317.1"/>
</dbReference>
<organism evidence="2 3">
    <name type="scientific">Polistes dominula</name>
    <name type="common">European paper wasp</name>
    <name type="synonym">Vespa dominula</name>
    <dbReference type="NCBI Taxonomy" id="743375"/>
    <lineage>
        <taxon>Eukaryota</taxon>
        <taxon>Metazoa</taxon>
        <taxon>Ecdysozoa</taxon>
        <taxon>Arthropoda</taxon>
        <taxon>Hexapoda</taxon>
        <taxon>Insecta</taxon>
        <taxon>Pterygota</taxon>
        <taxon>Neoptera</taxon>
        <taxon>Endopterygota</taxon>
        <taxon>Hymenoptera</taxon>
        <taxon>Apocrita</taxon>
        <taxon>Aculeata</taxon>
        <taxon>Vespoidea</taxon>
        <taxon>Vespidae</taxon>
        <taxon>Polistinae</taxon>
        <taxon>Polistini</taxon>
        <taxon>Polistes</taxon>
    </lineage>
</organism>
<sequence>MINITRSIIGTGYKNHRNLFLRLTRDTKNICNVNYKPNKMNKLLLRPREKFNYYVINRTYSNQLSNINVQSTKQELHDDYKDENVLTENQYARNYFLNSVHYNKTTVPQRKLEVIISDAEAEELLNKDWSTATINDLVSALKRLSHHIENQSDHDVMHQLPKYNLILHALKKNSNHLTYDLLEEILISLIPFQKHLGRTKEFKDLMASLDNYCAKQYINWPIESMFLISDAFYCLYYYNSNFVWKFMRKMNSKLNKLTTNNLVQLMFLVNIRRDNPLNMYEVESVLDQHLDDLTINELGLIAMGFFKSKSKIRDSALLKQMTDRLARDINIVDKISLTSLLKLIRYSMKFNELENLKLLMKCISPMLPTYDFQSLGHIVHVFAKAHLYSKPFMDVIITSFFNNIEKARLKDIEKLTFALCIYSFESTHPIWNKIVDELTCRISNDKKEIFKFPWIFVSIIRYLCFSNVYPLHLIKLVLDPSYVSIRCKGNVYLIGWEYSIIEYCVKVEQPEYTGPFLSENILLTSTKRHWKIMDLENSSLIRKIFNEVMFVLKETVVKDVDLYNGRVLPQFVKNNIVVGIDEHQNFISAKPILSKKSETDIKRVDDTFPENIKWLIFVVFHYKHTIRETNSPTGILMAKLRQLKLIGYTPIVVSSHEWFQLGGNIEGKTNYLKNLITNAK</sequence>
<proteinExistence type="predicted"/>
<dbReference type="InterPro" id="IPR013584">
    <property type="entry name" value="RAP"/>
</dbReference>
<accession>A0ABM1IF16</accession>
<dbReference type="SMART" id="SM00952">
    <property type="entry name" value="RAP"/>
    <property type="match status" value="1"/>
</dbReference>